<name>A0ABR0SB62_9HYPO</name>
<feature type="region of interest" description="Disordered" evidence="1">
    <location>
        <begin position="13"/>
        <end position="34"/>
    </location>
</feature>
<sequence length="146" mass="16783">MTSRIISLEAFDDPDACSSSSDSSSSQRTQRKMTSRKRLVQLGVDAVTLAILDTKISIAHQQFTVLDTIGQQFKSTAASKDPAYVLVETVEREVQRHQLNLERKQVLFSILEWEFECLACKRRKRAMHFMNSSYLLWGLPNRFVRI</sequence>
<dbReference type="Proteomes" id="UP001338125">
    <property type="component" value="Unassembled WGS sequence"/>
</dbReference>
<keyword evidence="3" id="KW-1185">Reference proteome</keyword>
<evidence type="ECO:0000313" key="3">
    <source>
        <dbReference type="Proteomes" id="UP001338125"/>
    </source>
</evidence>
<reference evidence="2 3" key="1">
    <citation type="submission" date="2024-01" db="EMBL/GenBank/DDBJ databases">
        <title>Complete genome of Cladobotryum mycophilum ATHUM6906.</title>
        <authorList>
            <person name="Christinaki A.C."/>
            <person name="Myridakis A.I."/>
            <person name="Kouvelis V.N."/>
        </authorList>
    </citation>
    <scope>NUCLEOTIDE SEQUENCE [LARGE SCALE GENOMIC DNA]</scope>
    <source>
        <strain evidence="2 3">ATHUM6906</strain>
    </source>
</reference>
<proteinExistence type="predicted"/>
<dbReference type="EMBL" id="JAVFKD010000015">
    <property type="protein sequence ID" value="KAK5989409.1"/>
    <property type="molecule type" value="Genomic_DNA"/>
</dbReference>
<protein>
    <submittedName>
        <fullName evidence="2">Uncharacterized protein</fullName>
    </submittedName>
</protein>
<gene>
    <name evidence="2" type="ORF">PT974_10928</name>
</gene>
<accession>A0ABR0SB62</accession>
<organism evidence="2 3">
    <name type="scientific">Cladobotryum mycophilum</name>
    <dbReference type="NCBI Taxonomy" id="491253"/>
    <lineage>
        <taxon>Eukaryota</taxon>
        <taxon>Fungi</taxon>
        <taxon>Dikarya</taxon>
        <taxon>Ascomycota</taxon>
        <taxon>Pezizomycotina</taxon>
        <taxon>Sordariomycetes</taxon>
        <taxon>Hypocreomycetidae</taxon>
        <taxon>Hypocreales</taxon>
        <taxon>Hypocreaceae</taxon>
        <taxon>Cladobotryum</taxon>
    </lineage>
</organism>
<evidence type="ECO:0000313" key="2">
    <source>
        <dbReference type="EMBL" id="KAK5989409.1"/>
    </source>
</evidence>
<evidence type="ECO:0000256" key="1">
    <source>
        <dbReference type="SAM" id="MobiDB-lite"/>
    </source>
</evidence>
<comment type="caution">
    <text evidence="2">The sequence shown here is derived from an EMBL/GenBank/DDBJ whole genome shotgun (WGS) entry which is preliminary data.</text>
</comment>